<accession>A0ABD1CC46</accession>
<evidence type="ECO:0000313" key="3">
    <source>
        <dbReference type="Proteomes" id="UP001562425"/>
    </source>
</evidence>
<feature type="region of interest" description="Disordered" evidence="1">
    <location>
        <begin position="1"/>
        <end position="66"/>
    </location>
</feature>
<evidence type="ECO:0000313" key="2">
    <source>
        <dbReference type="EMBL" id="KAL1373920.1"/>
    </source>
</evidence>
<sequence>MRGGHLAGQAAGCGRLQEAGTDSDRFNLSSSKNQPLSPATETLRRFPGIFAGKLPKSQQVVRETPG</sequence>
<protein>
    <submittedName>
        <fullName evidence="2">Uncharacterized protein</fullName>
    </submittedName>
</protein>
<feature type="compositionally biased region" description="Polar residues" evidence="1">
    <location>
        <begin position="26"/>
        <end position="40"/>
    </location>
</feature>
<reference evidence="2 3" key="1">
    <citation type="submission" date="2024-05" db="EMBL/GenBank/DDBJ databases">
        <title>Culex pipiens pipiens assembly and annotation.</title>
        <authorList>
            <person name="Alout H."/>
            <person name="Durand T."/>
        </authorList>
    </citation>
    <scope>NUCLEOTIDE SEQUENCE [LARGE SCALE GENOMIC DNA]</scope>
    <source>
        <strain evidence="2">HA-2024</strain>
        <tissue evidence="2">Whole body</tissue>
    </source>
</reference>
<proteinExistence type="predicted"/>
<dbReference type="EMBL" id="JBEHCU010013837">
    <property type="protein sequence ID" value="KAL1373920.1"/>
    <property type="molecule type" value="Genomic_DNA"/>
</dbReference>
<evidence type="ECO:0000256" key="1">
    <source>
        <dbReference type="SAM" id="MobiDB-lite"/>
    </source>
</evidence>
<dbReference type="Proteomes" id="UP001562425">
    <property type="component" value="Unassembled WGS sequence"/>
</dbReference>
<comment type="caution">
    <text evidence="2">The sequence shown here is derived from an EMBL/GenBank/DDBJ whole genome shotgun (WGS) entry which is preliminary data.</text>
</comment>
<organism evidence="2 3">
    <name type="scientific">Culex pipiens pipiens</name>
    <name type="common">Northern house mosquito</name>
    <dbReference type="NCBI Taxonomy" id="38569"/>
    <lineage>
        <taxon>Eukaryota</taxon>
        <taxon>Metazoa</taxon>
        <taxon>Ecdysozoa</taxon>
        <taxon>Arthropoda</taxon>
        <taxon>Hexapoda</taxon>
        <taxon>Insecta</taxon>
        <taxon>Pterygota</taxon>
        <taxon>Neoptera</taxon>
        <taxon>Endopterygota</taxon>
        <taxon>Diptera</taxon>
        <taxon>Nematocera</taxon>
        <taxon>Culicoidea</taxon>
        <taxon>Culicidae</taxon>
        <taxon>Culicinae</taxon>
        <taxon>Culicini</taxon>
        <taxon>Culex</taxon>
        <taxon>Culex</taxon>
    </lineage>
</organism>
<gene>
    <name evidence="2" type="ORF">pipiens_018372</name>
</gene>
<keyword evidence="3" id="KW-1185">Reference proteome</keyword>
<name>A0ABD1CC46_CULPP</name>
<feature type="compositionally biased region" description="Polar residues" evidence="1">
    <location>
        <begin position="56"/>
        <end position="66"/>
    </location>
</feature>
<dbReference type="AlphaFoldDB" id="A0ABD1CC46"/>